<feature type="transmembrane region" description="Helical" evidence="1">
    <location>
        <begin position="21"/>
        <end position="48"/>
    </location>
</feature>
<proteinExistence type="predicted"/>
<keyword evidence="1" id="KW-1133">Transmembrane helix</keyword>
<dbReference type="EMBL" id="JBIRGQ010000008">
    <property type="protein sequence ID" value="MFH8550712.1"/>
    <property type="molecule type" value="Genomic_DNA"/>
</dbReference>
<name>A0ABW7R102_9ACTN</name>
<organism evidence="2 3">
    <name type="scientific">Streptomyces longisporoflavus</name>
    <dbReference type="NCBI Taxonomy" id="28044"/>
    <lineage>
        <taxon>Bacteria</taxon>
        <taxon>Bacillati</taxon>
        <taxon>Actinomycetota</taxon>
        <taxon>Actinomycetes</taxon>
        <taxon>Kitasatosporales</taxon>
        <taxon>Streptomycetaceae</taxon>
        <taxon>Streptomyces</taxon>
    </lineage>
</organism>
<dbReference type="Proteomes" id="UP001610818">
    <property type="component" value="Unassembled WGS sequence"/>
</dbReference>
<sequence>MSPNPPRAPRARRRTERRGLRLWPVGLVLALAFVTALAVAASVFFAGWDLLGARGLKSEHRIDAQSLPPTWRPPTA</sequence>
<dbReference type="RefSeq" id="WP_397717303.1">
    <property type="nucleotide sequence ID" value="NZ_JBIRGN010000008.1"/>
</dbReference>
<evidence type="ECO:0000313" key="2">
    <source>
        <dbReference type="EMBL" id="MFH8550712.1"/>
    </source>
</evidence>
<keyword evidence="3" id="KW-1185">Reference proteome</keyword>
<protein>
    <recommendedName>
        <fullName evidence="4">Secreted protein</fullName>
    </recommendedName>
</protein>
<evidence type="ECO:0008006" key="4">
    <source>
        <dbReference type="Google" id="ProtNLM"/>
    </source>
</evidence>
<evidence type="ECO:0000313" key="3">
    <source>
        <dbReference type="Proteomes" id="UP001610818"/>
    </source>
</evidence>
<accession>A0ABW7R102</accession>
<evidence type="ECO:0000256" key="1">
    <source>
        <dbReference type="SAM" id="Phobius"/>
    </source>
</evidence>
<keyword evidence="1" id="KW-0812">Transmembrane</keyword>
<comment type="caution">
    <text evidence="2">The sequence shown here is derived from an EMBL/GenBank/DDBJ whole genome shotgun (WGS) entry which is preliminary data.</text>
</comment>
<reference evidence="2 3" key="1">
    <citation type="submission" date="2024-10" db="EMBL/GenBank/DDBJ databases">
        <title>The Natural Products Discovery Center: Release of the First 8490 Sequenced Strains for Exploring Actinobacteria Biosynthetic Diversity.</title>
        <authorList>
            <person name="Kalkreuter E."/>
            <person name="Kautsar S.A."/>
            <person name="Yang D."/>
            <person name="Bader C.D."/>
            <person name="Teijaro C.N."/>
            <person name="Fluegel L."/>
            <person name="Davis C.M."/>
            <person name="Simpson J.R."/>
            <person name="Lauterbach L."/>
            <person name="Steele A.D."/>
            <person name="Gui C."/>
            <person name="Meng S."/>
            <person name="Li G."/>
            <person name="Viehrig K."/>
            <person name="Ye F."/>
            <person name="Su P."/>
            <person name="Kiefer A.F."/>
            <person name="Nichols A."/>
            <person name="Cepeda A.J."/>
            <person name="Yan W."/>
            <person name="Fan B."/>
            <person name="Jiang Y."/>
            <person name="Adhikari A."/>
            <person name="Zheng C.-J."/>
            <person name="Schuster L."/>
            <person name="Cowan T.M."/>
            <person name="Smanski M.J."/>
            <person name="Chevrette M.G."/>
            <person name="De Carvalho L.P.S."/>
            <person name="Shen B."/>
        </authorList>
    </citation>
    <scope>NUCLEOTIDE SEQUENCE [LARGE SCALE GENOMIC DNA]</scope>
    <source>
        <strain evidence="2 3">NPDC017990</strain>
    </source>
</reference>
<gene>
    <name evidence="2" type="ORF">ACH4F9_37555</name>
</gene>
<keyword evidence="1" id="KW-0472">Membrane</keyword>